<dbReference type="AlphaFoldDB" id="A0A7U3VPY4"/>
<dbReference type="KEGG" id="arev:RVR_5792"/>
<name>A0A7U3VPY4_9ACTN</name>
<evidence type="ECO:0000313" key="2">
    <source>
        <dbReference type="Proteomes" id="UP000595703"/>
    </source>
</evidence>
<reference evidence="1 2" key="2">
    <citation type="journal article" date="2011" name="J. Antibiot.">
        <title>Furaquinocins I and J: novel polyketide isoprenoid hybrid compounds from Streptomyces reveromyceticus SN-593.</title>
        <authorList>
            <person name="Panthee S."/>
            <person name="Takahashi S."/>
            <person name="Takagi H."/>
            <person name="Nogawa T."/>
            <person name="Oowada E."/>
            <person name="Uramoto M."/>
            <person name="Osada H."/>
        </authorList>
    </citation>
    <scope>NUCLEOTIDE SEQUENCE [LARGE SCALE GENOMIC DNA]</scope>
    <source>
        <strain evidence="1 2">SN-593</strain>
    </source>
</reference>
<organism evidence="1 2">
    <name type="scientific">Actinacidiphila reveromycinica</name>
    <dbReference type="NCBI Taxonomy" id="659352"/>
    <lineage>
        <taxon>Bacteria</taxon>
        <taxon>Bacillati</taxon>
        <taxon>Actinomycetota</taxon>
        <taxon>Actinomycetes</taxon>
        <taxon>Kitasatosporales</taxon>
        <taxon>Streptomycetaceae</taxon>
        <taxon>Actinacidiphila</taxon>
    </lineage>
</organism>
<reference evidence="1 2" key="1">
    <citation type="journal article" date="2010" name="J. Bacteriol.">
        <title>Biochemical characterization of a novel indole prenyltransferase from Streptomyces sp. SN-593.</title>
        <authorList>
            <person name="Takahashi S."/>
            <person name="Takagi H."/>
            <person name="Toyoda A."/>
            <person name="Uramoto M."/>
            <person name="Nogawa T."/>
            <person name="Ueki M."/>
            <person name="Sakaki Y."/>
            <person name="Osada H."/>
        </authorList>
    </citation>
    <scope>NUCLEOTIDE SEQUENCE [LARGE SCALE GENOMIC DNA]</scope>
    <source>
        <strain evidence="1 2">SN-593</strain>
    </source>
</reference>
<keyword evidence="2" id="KW-1185">Reference proteome</keyword>
<reference evidence="1 2" key="4">
    <citation type="journal article" date="2020" name="Sci. Rep.">
        <title>beta-carboline chemical signals induce reveromycin production through a LuxR family regulator in Streptomyces sp. SN-593.</title>
        <authorList>
            <person name="Panthee S."/>
            <person name="Kito N."/>
            <person name="Hayashi T."/>
            <person name="Shimizu T."/>
            <person name="Ishikawa J."/>
            <person name="Hamamoto H."/>
            <person name="Osada H."/>
            <person name="Takahashi S."/>
        </authorList>
    </citation>
    <scope>NUCLEOTIDE SEQUENCE [LARGE SCALE GENOMIC DNA]</scope>
    <source>
        <strain evidence="1 2">SN-593</strain>
    </source>
</reference>
<sequence>MTTNCELCGTELHSSTQRMLCEVCTASCGQQLAALPHLYRQLADELSPLGSNWPCGNGGHGTAVDAPMPLAEHPLVLRAGGGIVGVLEDWRAALHQDRGWAPPRLAPGVEPRVHAAVKALTANLPWIAERWPAAGEFAGEIRALYREVTSVVAPREYRGVRLGHCPAVYDGVLCGSVLWAAPGTAAVTCEWCSAEYPPRLWEWLRGVQAELEQAS</sequence>
<proteinExistence type="predicted"/>
<reference evidence="1 2" key="3">
    <citation type="journal article" date="2011" name="Nat. Chem. Biol.">
        <title>Reveromycin A biosynthesis uses RevG and RevJ for stereospecific spiroacetal formation.</title>
        <authorList>
            <person name="Takahashi S."/>
            <person name="Toyoda A."/>
            <person name="Sekiyama Y."/>
            <person name="Takagi H."/>
            <person name="Nogawa T."/>
            <person name="Uramoto M."/>
            <person name="Suzuki R."/>
            <person name="Koshino H."/>
            <person name="Kumano T."/>
            <person name="Panthee S."/>
            <person name="Dairi T."/>
            <person name="Ishikawa J."/>
            <person name="Ikeda H."/>
            <person name="Sakaki Y."/>
            <person name="Osada H."/>
        </authorList>
    </citation>
    <scope>NUCLEOTIDE SEQUENCE [LARGE SCALE GENOMIC DNA]</scope>
    <source>
        <strain evidence="1 2">SN-593</strain>
    </source>
</reference>
<gene>
    <name evidence="1" type="ORF">RVR_5792</name>
</gene>
<dbReference type="RefSeq" id="WP_202235267.1">
    <property type="nucleotide sequence ID" value="NZ_AP018365.1"/>
</dbReference>
<dbReference type="Proteomes" id="UP000595703">
    <property type="component" value="Chromosome"/>
</dbReference>
<evidence type="ECO:0000313" key="1">
    <source>
        <dbReference type="EMBL" id="BBA99252.1"/>
    </source>
</evidence>
<accession>A0A7U3VPY4</accession>
<protein>
    <submittedName>
        <fullName evidence="1">Uncharacterized protein</fullName>
    </submittedName>
</protein>
<dbReference type="EMBL" id="AP018365">
    <property type="protein sequence ID" value="BBA99252.1"/>
    <property type="molecule type" value="Genomic_DNA"/>
</dbReference>